<keyword evidence="2" id="KW-1185">Reference proteome</keyword>
<dbReference type="CTD" id="36340741"/>
<organism evidence="1 2">
    <name type="scientific">Echinococcus granulosus</name>
    <name type="common">Hydatid tapeworm</name>
    <dbReference type="NCBI Taxonomy" id="6210"/>
    <lineage>
        <taxon>Eukaryota</taxon>
        <taxon>Metazoa</taxon>
        <taxon>Spiralia</taxon>
        <taxon>Lophotrochozoa</taxon>
        <taxon>Platyhelminthes</taxon>
        <taxon>Cestoda</taxon>
        <taxon>Eucestoda</taxon>
        <taxon>Cyclophyllidea</taxon>
        <taxon>Taeniidae</taxon>
        <taxon>Echinococcus</taxon>
        <taxon>Echinococcus granulosus group</taxon>
    </lineage>
</organism>
<protein>
    <submittedName>
        <fullName evidence="1">Uncharacterized protein</fullName>
    </submittedName>
</protein>
<reference evidence="1 2" key="1">
    <citation type="journal article" date="2013" name="Nat. Genet.">
        <title>The genome of the hydatid tapeworm Echinococcus granulosus.</title>
        <authorList>
            <person name="Zheng H."/>
            <person name="Zhang W."/>
            <person name="Zhang L."/>
            <person name="Zhang Z."/>
            <person name="Li J."/>
            <person name="Lu G."/>
            <person name="Zhu Y."/>
            <person name="Wang Y."/>
            <person name="Huang Y."/>
            <person name="Liu J."/>
            <person name="Kang H."/>
            <person name="Chen J."/>
            <person name="Wang L."/>
            <person name="Chen A."/>
            <person name="Yu S."/>
            <person name="Gao Z."/>
            <person name="Jin L."/>
            <person name="Gu W."/>
            <person name="Wang Z."/>
            <person name="Zhao L."/>
            <person name="Shi B."/>
            <person name="Wen H."/>
            <person name="Lin R."/>
            <person name="Jones M.K."/>
            <person name="Brejova B."/>
            <person name="Vinar T."/>
            <person name="Zhao G."/>
            <person name="McManus D.P."/>
            <person name="Chen Z."/>
            <person name="Zhou Y."/>
            <person name="Wang S."/>
        </authorList>
    </citation>
    <scope>NUCLEOTIDE SEQUENCE [LARGE SCALE GENOMIC DNA]</scope>
</reference>
<dbReference type="Proteomes" id="UP000019149">
    <property type="component" value="Unassembled WGS sequence"/>
</dbReference>
<name>W6UGR9_ECHGR</name>
<evidence type="ECO:0000313" key="1">
    <source>
        <dbReference type="EMBL" id="EUB60173.1"/>
    </source>
</evidence>
<dbReference type="KEGG" id="egl:EGR_05026"/>
<dbReference type="RefSeq" id="XP_024351369.1">
    <property type="nucleotide sequence ID" value="XM_024494275.1"/>
</dbReference>
<sequence length="57" mass="6259">MSVKVCAWALSSNRDGCLIHAFDYGVIVSTLKVSVRVIGQSEEPDSRVECGVKKENF</sequence>
<accession>W6UGR9</accession>
<dbReference type="EMBL" id="APAU02000034">
    <property type="protein sequence ID" value="EUB60173.1"/>
    <property type="molecule type" value="Genomic_DNA"/>
</dbReference>
<dbReference type="GeneID" id="36340741"/>
<proteinExistence type="predicted"/>
<evidence type="ECO:0000313" key="2">
    <source>
        <dbReference type="Proteomes" id="UP000019149"/>
    </source>
</evidence>
<dbReference type="AlphaFoldDB" id="W6UGR9"/>
<comment type="caution">
    <text evidence="1">The sequence shown here is derived from an EMBL/GenBank/DDBJ whole genome shotgun (WGS) entry which is preliminary data.</text>
</comment>
<gene>
    <name evidence="1" type="ORF">EGR_05026</name>
</gene>